<reference evidence="2" key="1">
    <citation type="submission" date="2021-02" db="EMBL/GenBank/DDBJ databases">
        <authorList>
            <person name="Nowell W R."/>
        </authorList>
    </citation>
    <scope>NUCLEOTIDE SEQUENCE</scope>
</reference>
<dbReference type="Proteomes" id="UP000663873">
    <property type="component" value="Unassembled WGS sequence"/>
</dbReference>
<evidence type="ECO:0000313" key="3">
    <source>
        <dbReference type="EMBL" id="CAF4833395.1"/>
    </source>
</evidence>
<protein>
    <submittedName>
        <fullName evidence="2">Uncharacterized protein</fullName>
    </submittedName>
</protein>
<keyword evidence="4" id="KW-1185">Reference proteome</keyword>
<gene>
    <name evidence="2" type="ORF">UJA718_LOCUS42723</name>
    <name evidence="3" type="ORF">UJA718_LOCUS42726</name>
</gene>
<evidence type="ECO:0000313" key="2">
    <source>
        <dbReference type="EMBL" id="CAF4833309.1"/>
    </source>
</evidence>
<evidence type="ECO:0000313" key="4">
    <source>
        <dbReference type="Proteomes" id="UP000663873"/>
    </source>
</evidence>
<dbReference type="EMBL" id="CAJOBP010056111">
    <property type="protein sequence ID" value="CAF4833309.1"/>
    <property type="molecule type" value="Genomic_DNA"/>
</dbReference>
<feature type="region of interest" description="Disordered" evidence="1">
    <location>
        <begin position="1"/>
        <end position="23"/>
    </location>
</feature>
<comment type="caution">
    <text evidence="2">The sequence shown here is derived from an EMBL/GenBank/DDBJ whole genome shotgun (WGS) entry which is preliminary data.</text>
</comment>
<sequence length="23" mass="2858">MSDEGRELRRKQQENVRELRSKL</sequence>
<organism evidence="2 4">
    <name type="scientific">Rotaria socialis</name>
    <dbReference type="NCBI Taxonomy" id="392032"/>
    <lineage>
        <taxon>Eukaryota</taxon>
        <taxon>Metazoa</taxon>
        <taxon>Spiralia</taxon>
        <taxon>Gnathifera</taxon>
        <taxon>Rotifera</taxon>
        <taxon>Eurotatoria</taxon>
        <taxon>Bdelloidea</taxon>
        <taxon>Philodinida</taxon>
        <taxon>Philodinidae</taxon>
        <taxon>Rotaria</taxon>
    </lineage>
</organism>
<evidence type="ECO:0000256" key="1">
    <source>
        <dbReference type="SAM" id="MobiDB-lite"/>
    </source>
</evidence>
<feature type="non-terminal residue" evidence="2">
    <location>
        <position position="23"/>
    </location>
</feature>
<dbReference type="AlphaFoldDB" id="A0A821QYN8"/>
<name>A0A821QYN8_9BILA</name>
<proteinExistence type="predicted"/>
<dbReference type="EMBL" id="CAJOBP010056133">
    <property type="protein sequence ID" value="CAF4833395.1"/>
    <property type="molecule type" value="Genomic_DNA"/>
</dbReference>
<accession>A0A821QYN8</accession>